<proteinExistence type="predicted"/>
<dbReference type="Proteomes" id="UP000741863">
    <property type="component" value="Unassembled WGS sequence"/>
</dbReference>
<protein>
    <submittedName>
        <fullName evidence="2">Uncharacterized protein</fullName>
    </submittedName>
</protein>
<evidence type="ECO:0000256" key="1">
    <source>
        <dbReference type="SAM" id="Phobius"/>
    </source>
</evidence>
<evidence type="ECO:0000313" key="3">
    <source>
        <dbReference type="Proteomes" id="UP000741863"/>
    </source>
</evidence>
<keyword evidence="3" id="KW-1185">Reference proteome</keyword>
<sequence length="50" mass="5348">MVAAVVVSAVVTVDVREIMIMIMIAVRKKTNVDAKSVAAFVLKSNVTTNL</sequence>
<gene>
    <name evidence="2" type="ORF">JOD17_003682</name>
</gene>
<dbReference type="EMBL" id="JAFBEC010000014">
    <property type="protein sequence ID" value="MBM7634560.1"/>
    <property type="molecule type" value="Genomic_DNA"/>
</dbReference>
<accession>A0ABS2PGI5</accession>
<comment type="caution">
    <text evidence="2">The sequence shown here is derived from an EMBL/GenBank/DDBJ whole genome shotgun (WGS) entry which is preliminary data.</text>
</comment>
<keyword evidence="1" id="KW-0472">Membrane</keyword>
<feature type="transmembrane region" description="Helical" evidence="1">
    <location>
        <begin position="6"/>
        <end position="26"/>
    </location>
</feature>
<evidence type="ECO:0000313" key="2">
    <source>
        <dbReference type="EMBL" id="MBM7634560.1"/>
    </source>
</evidence>
<dbReference type="RefSeq" id="WP_204699379.1">
    <property type="nucleotide sequence ID" value="NZ_JAFBEC010000014.1"/>
</dbReference>
<organism evidence="2 3">
    <name type="scientific">Geomicrobium sediminis</name>
    <dbReference type="NCBI Taxonomy" id="1347788"/>
    <lineage>
        <taxon>Bacteria</taxon>
        <taxon>Bacillati</taxon>
        <taxon>Bacillota</taxon>
        <taxon>Bacilli</taxon>
        <taxon>Bacillales</taxon>
        <taxon>Geomicrobium</taxon>
    </lineage>
</organism>
<reference evidence="2 3" key="1">
    <citation type="submission" date="2021-01" db="EMBL/GenBank/DDBJ databases">
        <title>Genomic Encyclopedia of Type Strains, Phase IV (KMG-IV): sequencing the most valuable type-strain genomes for metagenomic binning, comparative biology and taxonomic classification.</title>
        <authorList>
            <person name="Goeker M."/>
        </authorList>
    </citation>
    <scope>NUCLEOTIDE SEQUENCE [LARGE SCALE GENOMIC DNA]</scope>
    <source>
        <strain evidence="2 3">DSM 25540</strain>
    </source>
</reference>
<name>A0ABS2PGI5_9BACL</name>
<keyword evidence="1" id="KW-0812">Transmembrane</keyword>
<keyword evidence="1" id="KW-1133">Transmembrane helix</keyword>